<evidence type="ECO:0000259" key="6">
    <source>
        <dbReference type="Pfam" id="PF00881"/>
    </source>
</evidence>
<evidence type="ECO:0000313" key="8">
    <source>
        <dbReference type="Proteomes" id="UP001623600"/>
    </source>
</evidence>
<accession>A0ABW8S3A4</accession>
<dbReference type="RefSeq" id="WP_406761031.1">
    <property type="nucleotide sequence ID" value="NZ_JBJIAB010000009.1"/>
</dbReference>
<dbReference type="PANTHER" id="PTHR43673">
    <property type="entry name" value="NAD(P)H NITROREDUCTASE YDGI-RELATED"/>
    <property type="match status" value="1"/>
</dbReference>
<dbReference type="CDD" id="cd20609">
    <property type="entry name" value="nitroreductase"/>
    <property type="match status" value="1"/>
</dbReference>
<proteinExistence type="inferred from homology"/>
<name>A0ABW8S3A4_9CLOT</name>
<reference evidence="7 8" key="1">
    <citation type="submission" date="2024-11" db="EMBL/GenBank/DDBJ databases">
        <authorList>
            <person name="Heng Y.C."/>
            <person name="Lim A.C.H."/>
            <person name="Lee J.K.Y."/>
            <person name="Kittelmann S."/>
        </authorList>
    </citation>
    <scope>NUCLEOTIDE SEQUENCE [LARGE SCALE GENOMIC DNA]</scope>
    <source>
        <strain evidence="7 8">WILCCON 0112</strain>
    </source>
</reference>
<dbReference type="PANTHER" id="PTHR43673:SF2">
    <property type="entry name" value="NITROREDUCTASE"/>
    <property type="match status" value="1"/>
</dbReference>
<evidence type="ECO:0000256" key="3">
    <source>
        <dbReference type="ARBA" id="ARBA00022630"/>
    </source>
</evidence>
<dbReference type="Gene3D" id="3.40.109.10">
    <property type="entry name" value="NADH Oxidase"/>
    <property type="match status" value="1"/>
</dbReference>
<keyword evidence="3" id="KW-0285">Flavoprotein</keyword>
<evidence type="ECO:0000313" key="7">
    <source>
        <dbReference type="EMBL" id="MFL0165316.1"/>
    </source>
</evidence>
<feature type="domain" description="Nitroreductase" evidence="6">
    <location>
        <begin position="68"/>
        <end position="146"/>
    </location>
</feature>
<evidence type="ECO:0000256" key="2">
    <source>
        <dbReference type="ARBA" id="ARBA00007118"/>
    </source>
</evidence>
<sequence length="174" mass="19527">MKFIELATKRYSVRSFDTKKISEEDLNLILKAGQLAPTAANRQPQRILVLESEDALAKLQTCTIYHFNAPLALLICADKNEAWERSYDGKIHTDIDGSIIATHMMLQAAELGLGSTWVGHFDPVAIRAAFNIPTDLEPVCLLPIGYPSNEAKPNPNHEKRKDISQTVFYNKFNE</sequence>
<comment type="caution">
    <text evidence="7">The sequence shown here is derived from an EMBL/GenBank/DDBJ whole genome shotgun (WGS) entry which is preliminary data.</text>
</comment>
<dbReference type="Pfam" id="PF00881">
    <property type="entry name" value="Nitroreductase"/>
    <property type="match status" value="2"/>
</dbReference>
<protein>
    <submittedName>
        <fullName evidence="7">Nitroreductase family protein</fullName>
    </submittedName>
</protein>
<comment type="similarity">
    <text evidence="2">Belongs to the nitroreductase family.</text>
</comment>
<dbReference type="EMBL" id="JBJIAB010000009">
    <property type="protein sequence ID" value="MFL0165316.1"/>
    <property type="molecule type" value="Genomic_DNA"/>
</dbReference>
<dbReference type="SUPFAM" id="SSF55469">
    <property type="entry name" value="FMN-dependent nitroreductase-like"/>
    <property type="match status" value="1"/>
</dbReference>
<organism evidence="7 8">
    <name type="scientific">Candidatus Clostridium helianthi</name>
    <dbReference type="NCBI Taxonomy" id="3381660"/>
    <lineage>
        <taxon>Bacteria</taxon>
        <taxon>Bacillati</taxon>
        <taxon>Bacillota</taxon>
        <taxon>Clostridia</taxon>
        <taxon>Eubacteriales</taxon>
        <taxon>Clostridiaceae</taxon>
        <taxon>Clostridium</taxon>
    </lineage>
</organism>
<keyword evidence="8" id="KW-1185">Reference proteome</keyword>
<comment type="cofactor">
    <cofactor evidence="1">
        <name>FMN</name>
        <dbReference type="ChEBI" id="CHEBI:58210"/>
    </cofactor>
</comment>
<evidence type="ECO:0000256" key="5">
    <source>
        <dbReference type="ARBA" id="ARBA00023002"/>
    </source>
</evidence>
<evidence type="ECO:0000256" key="1">
    <source>
        <dbReference type="ARBA" id="ARBA00001917"/>
    </source>
</evidence>
<feature type="domain" description="Nitroreductase" evidence="6">
    <location>
        <begin position="8"/>
        <end position="60"/>
    </location>
</feature>
<dbReference type="InterPro" id="IPR000415">
    <property type="entry name" value="Nitroreductase-like"/>
</dbReference>
<evidence type="ECO:0000256" key="4">
    <source>
        <dbReference type="ARBA" id="ARBA00022643"/>
    </source>
</evidence>
<dbReference type="Proteomes" id="UP001623600">
    <property type="component" value="Unassembled WGS sequence"/>
</dbReference>
<dbReference type="InterPro" id="IPR029479">
    <property type="entry name" value="Nitroreductase"/>
</dbReference>
<keyword evidence="5" id="KW-0560">Oxidoreductase</keyword>
<keyword evidence="4" id="KW-0288">FMN</keyword>
<gene>
    <name evidence="7" type="ORF">ACJDTP_09590</name>
</gene>